<dbReference type="Proteomes" id="UP000198994">
    <property type="component" value="Unassembled WGS sequence"/>
</dbReference>
<dbReference type="Gene3D" id="1.20.120.910">
    <property type="entry name" value="DksA, coiled-coil domain"/>
    <property type="match status" value="1"/>
</dbReference>
<feature type="compositionally biased region" description="Basic and acidic residues" evidence="5">
    <location>
        <begin position="22"/>
        <end position="43"/>
    </location>
</feature>
<dbReference type="InterPro" id="IPR037187">
    <property type="entry name" value="DnaK_N"/>
</dbReference>
<keyword evidence="3" id="KW-0862">Zinc</keyword>
<dbReference type="PROSITE" id="PS51128">
    <property type="entry name" value="ZF_DKSA_2"/>
    <property type="match status" value="1"/>
</dbReference>
<keyword evidence="1" id="KW-0479">Metal-binding</keyword>
<keyword evidence="2" id="KW-0863">Zinc-finger</keyword>
<dbReference type="PANTHER" id="PTHR33823:SF4">
    <property type="entry name" value="GENERAL STRESS PROTEIN 16O"/>
    <property type="match status" value="1"/>
</dbReference>
<evidence type="ECO:0000313" key="8">
    <source>
        <dbReference type="EMBL" id="SDE19483.1"/>
    </source>
</evidence>
<evidence type="ECO:0000256" key="5">
    <source>
        <dbReference type="SAM" id="MobiDB-lite"/>
    </source>
</evidence>
<dbReference type="STRING" id="282683.SAMN04488105_101437"/>
<evidence type="ECO:0000256" key="4">
    <source>
        <dbReference type="PROSITE-ProRule" id="PRU00510"/>
    </source>
</evidence>
<protein>
    <submittedName>
        <fullName evidence="8">Transcriptional regulator, TraR/DksA family</fullName>
    </submittedName>
</protein>
<organism evidence="8 9">
    <name type="scientific">Salipiger thiooxidans</name>
    <dbReference type="NCBI Taxonomy" id="282683"/>
    <lineage>
        <taxon>Bacteria</taxon>
        <taxon>Pseudomonadati</taxon>
        <taxon>Pseudomonadota</taxon>
        <taxon>Alphaproteobacteria</taxon>
        <taxon>Rhodobacterales</taxon>
        <taxon>Roseobacteraceae</taxon>
        <taxon>Salipiger</taxon>
    </lineage>
</organism>
<dbReference type="RefSeq" id="WP_040383834.1">
    <property type="nucleotide sequence ID" value="NZ_FNAV01000001.1"/>
</dbReference>
<evidence type="ECO:0000256" key="2">
    <source>
        <dbReference type="ARBA" id="ARBA00022771"/>
    </source>
</evidence>
<dbReference type="AlphaFoldDB" id="A0A1G7AXG5"/>
<proteinExistence type="predicted"/>
<evidence type="ECO:0000313" key="9">
    <source>
        <dbReference type="Proteomes" id="UP000198994"/>
    </source>
</evidence>
<gene>
    <name evidence="8" type="ORF">SAMN04488105_101437</name>
</gene>
<feature type="domain" description="DnaK suppressor protein-like N-terminal" evidence="7">
    <location>
        <begin position="7"/>
        <end position="70"/>
    </location>
</feature>
<dbReference type="SUPFAM" id="SSF109635">
    <property type="entry name" value="DnaK suppressor protein DksA, alpha-hairpin domain"/>
    <property type="match status" value="1"/>
</dbReference>
<feature type="domain" description="Zinc finger DksA/TraR C4-type" evidence="6">
    <location>
        <begin position="73"/>
        <end position="106"/>
    </location>
</feature>
<dbReference type="EMBL" id="FNAV01000001">
    <property type="protein sequence ID" value="SDE19483.1"/>
    <property type="molecule type" value="Genomic_DNA"/>
</dbReference>
<feature type="region of interest" description="Disordered" evidence="5">
    <location>
        <begin position="22"/>
        <end position="47"/>
    </location>
</feature>
<dbReference type="GO" id="GO:0008270">
    <property type="term" value="F:zinc ion binding"/>
    <property type="evidence" value="ECO:0007669"/>
    <property type="project" value="UniProtKB-KW"/>
</dbReference>
<name>A0A1G7AXG5_9RHOB</name>
<dbReference type="Pfam" id="PF01258">
    <property type="entry name" value="zf-dskA_traR"/>
    <property type="match status" value="1"/>
</dbReference>
<reference evidence="9" key="1">
    <citation type="submission" date="2016-10" db="EMBL/GenBank/DDBJ databases">
        <authorList>
            <person name="Varghese N."/>
            <person name="Submissions S."/>
        </authorList>
    </citation>
    <scope>NUCLEOTIDE SEQUENCE [LARGE SCALE GENOMIC DNA]</scope>
    <source>
        <strain evidence="9">DSM 10146</strain>
    </source>
</reference>
<dbReference type="PROSITE" id="PS01088">
    <property type="entry name" value="CAP_1"/>
    <property type="match status" value="1"/>
</dbReference>
<evidence type="ECO:0000256" key="3">
    <source>
        <dbReference type="ARBA" id="ARBA00022833"/>
    </source>
</evidence>
<dbReference type="InterPro" id="IPR000962">
    <property type="entry name" value="Znf_DskA_TraR"/>
</dbReference>
<evidence type="ECO:0000259" key="7">
    <source>
        <dbReference type="Pfam" id="PF21173"/>
    </source>
</evidence>
<dbReference type="InterPro" id="IPR018106">
    <property type="entry name" value="CAP_CS_N"/>
</dbReference>
<dbReference type="SUPFAM" id="SSF57716">
    <property type="entry name" value="Glucocorticoid receptor-like (DNA-binding domain)"/>
    <property type="match status" value="1"/>
</dbReference>
<evidence type="ECO:0000259" key="6">
    <source>
        <dbReference type="Pfam" id="PF01258"/>
    </source>
</evidence>
<sequence>MSHDKHKAMLLKRLEELKTRLEGIEDSLDEPKPSDWDESATEREGDEVLESLGTSGQAEIGRIEAALRRMDEGEYGYCLTCGEAISEARLDILPDAPLCAACAGGRKP</sequence>
<dbReference type="Pfam" id="PF21173">
    <property type="entry name" value="DksA-like_N"/>
    <property type="match status" value="1"/>
</dbReference>
<accession>A0A1G7AXG5</accession>
<dbReference type="InterPro" id="IPR048487">
    <property type="entry name" value="DksA-like_N"/>
</dbReference>
<dbReference type="OrthoDB" id="1121111at2"/>
<keyword evidence="9" id="KW-1185">Reference proteome</keyword>
<feature type="zinc finger region" description="dksA C4-type" evidence="4">
    <location>
        <begin position="78"/>
        <end position="102"/>
    </location>
</feature>
<dbReference type="PANTHER" id="PTHR33823">
    <property type="entry name" value="RNA POLYMERASE-BINDING TRANSCRIPTION FACTOR DKSA-RELATED"/>
    <property type="match status" value="1"/>
</dbReference>
<evidence type="ECO:0000256" key="1">
    <source>
        <dbReference type="ARBA" id="ARBA00022723"/>
    </source>
</evidence>